<evidence type="ECO:0000256" key="2">
    <source>
        <dbReference type="SAM" id="MobiDB-lite"/>
    </source>
</evidence>
<keyword evidence="1" id="KW-0175">Coiled coil</keyword>
<dbReference type="Proteomes" id="UP001151760">
    <property type="component" value="Unassembled WGS sequence"/>
</dbReference>
<gene>
    <name evidence="3" type="ORF">Tco_0878778</name>
</gene>
<keyword evidence="4" id="KW-1185">Reference proteome</keyword>
<protein>
    <recommendedName>
        <fullName evidence="5">Transposase (Putative), gypsy type</fullName>
    </recommendedName>
</protein>
<proteinExistence type="predicted"/>
<reference evidence="3" key="1">
    <citation type="journal article" date="2022" name="Int. J. Mol. Sci.">
        <title>Draft Genome of Tanacetum Coccineum: Genomic Comparison of Closely Related Tanacetum-Family Plants.</title>
        <authorList>
            <person name="Yamashiro T."/>
            <person name="Shiraishi A."/>
            <person name="Nakayama K."/>
            <person name="Satake H."/>
        </authorList>
    </citation>
    <scope>NUCLEOTIDE SEQUENCE</scope>
</reference>
<evidence type="ECO:0000256" key="1">
    <source>
        <dbReference type="SAM" id="Coils"/>
    </source>
</evidence>
<evidence type="ECO:0008006" key="5">
    <source>
        <dbReference type="Google" id="ProtNLM"/>
    </source>
</evidence>
<name>A0ABQ5C1U4_9ASTR</name>
<feature type="coiled-coil region" evidence="1">
    <location>
        <begin position="360"/>
        <end position="436"/>
    </location>
</feature>
<evidence type="ECO:0000313" key="3">
    <source>
        <dbReference type="EMBL" id="GJT20072.1"/>
    </source>
</evidence>
<organism evidence="3 4">
    <name type="scientific">Tanacetum coccineum</name>
    <dbReference type="NCBI Taxonomy" id="301880"/>
    <lineage>
        <taxon>Eukaryota</taxon>
        <taxon>Viridiplantae</taxon>
        <taxon>Streptophyta</taxon>
        <taxon>Embryophyta</taxon>
        <taxon>Tracheophyta</taxon>
        <taxon>Spermatophyta</taxon>
        <taxon>Magnoliopsida</taxon>
        <taxon>eudicotyledons</taxon>
        <taxon>Gunneridae</taxon>
        <taxon>Pentapetalae</taxon>
        <taxon>asterids</taxon>
        <taxon>campanulids</taxon>
        <taxon>Asterales</taxon>
        <taxon>Asteraceae</taxon>
        <taxon>Asteroideae</taxon>
        <taxon>Anthemideae</taxon>
        <taxon>Anthemidinae</taxon>
        <taxon>Tanacetum</taxon>
    </lineage>
</organism>
<accession>A0ABQ5C1U4</accession>
<feature type="region of interest" description="Disordered" evidence="2">
    <location>
        <begin position="98"/>
        <end position="135"/>
    </location>
</feature>
<sequence length="612" mass="66813">MTHQCSCLRPLVCSPFTVSDLFLSYAKMDLFAFINHAYPTKVRIVEREVAEREGAGNYNVNEEGGDVAVADQTGKSDHIIQVEGIDIVADDETQAIVSDKPKRLRKKRKAADGASGSGLPPKKLREDHGVSGDASASTARKSLLLFKLEGGGHGDSIAGPNLRTQLASERFVVLTDFSHHSSTHVADDEVTSIVRSSMPPPLVLTAVVATTIIADVTSASEPKASTGQICIPKWNVTNDSALDDPDIFRSVIDHFAPPALFSQLRSMDYEQLFAEFNVRTAHQSCLGFEVRLRLEHELRGRKKFKDKCAMQAGWLKERDTKIASLKAQLSLKEAEAGEAIRLRGQVAIVEVTEAARARELNGLKERNAVLEGQVTALESAAIIKNTELESFNAQIAKLTQDLSNLQMSCNELSIKAASLESDKDKLIDQVSKLEGTCSGLCDEVMGYQLFKEHIKAVQDVQVKVLSDRVAELDANLMRMALYLDEEFYPCYLTTIVGRRWILSRGLKLVVMKCLQSSEYLAALGEAIGPAIDKGMQVGLATGIDHRKAGRDLTDVTAYDPSAEANYMSAVSALRAVNFPLHAQLESYKDASIVDLMGLLHLEGPAAETPEAI</sequence>
<dbReference type="Gene3D" id="1.10.287.1490">
    <property type="match status" value="1"/>
</dbReference>
<dbReference type="EMBL" id="BQNB010013771">
    <property type="protein sequence ID" value="GJT20072.1"/>
    <property type="molecule type" value="Genomic_DNA"/>
</dbReference>
<reference evidence="3" key="2">
    <citation type="submission" date="2022-01" db="EMBL/GenBank/DDBJ databases">
        <authorList>
            <person name="Yamashiro T."/>
            <person name="Shiraishi A."/>
            <person name="Satake H."/>
            <person name="Nakayama K."/>
        </authorList>
    </citation>
    <scope>NUCLEOTIDE SEQUENCE</scope>
</reference>
<evidence type="ECO:0000313" key="4">
    <source>
        <dbReference type="Proteomes" id="UP001151760"/>
    </source>
</evidence>
<comment type="caution">
    <text evidence="3">The sequence shown here is derived from an EMBL/GenBank/DDBJ whole genome shotgun (WGS) entry which is preliminary data.</text>
</comment>